<dbReference type="EMBL" id="CP068053">
    <property type="protein sequence ID" value="QQT00275.1"/>
    <property type="molecule type" value="Genomic_DNA"/>
</dbReference>
<dbReference type="RefSeq" id="WP_040375644.1">
    <property type="nucleotide sequence ID" value="NZ_CP068053.1"/>
</dbReference>
<accession>A0A974NM08</accession>
<gene>
    <name evidence="2" type="ORF">I6J18_22345</name>
</gene>
<name>A0A974NM08_PERPY</name>
<protein>
    <submittedName>
        <fullName evidence="2">Uncharacterized protein</fullName>
    </submittedName>
</protein>
<proteinExistence type="predicted"/>
<dbReference type="AlphaFoldDB" id="A0A974NM08"/>
<dbReference type="KEGG" id="ppsr:I6J18_22345"/>
<keyword evidence="3" id="KW-1185">Reference proteome</keyword>
<evidence type="ECO:0000313" key="3">
    <source>
        <dbReference type="Proteomes" id="UP000595254"/>
    </source>
</evidence>
<organism evidence="2 3">
    <name type="scientific">Peribacillus psychrosaccharolyticus</name>
    <name type="common">Bacillus psychrosaccharolyticus</name>
    <dbReference type="NCBI Taxonomy" id="1407"/>
    <lineage>
        <taxon>Bacteria</taxon>
        <taxon>Bacillati</taxon>
        <taxon>Bacillota</taxon>
        <taxon>Bacilli</taxon>
        <taxon>Bacillales</taxon>
        <taxon>Bacillaceae</taxon>
        <taxon>Peribacillus</taxon>
    </lineage>
</organism>
<sequence length="64" mass="7320">MYWALTIMMIAAMCGLFSCGYFVAVINRKYGKSWLHAIPITIALLMFNVIWALLEMAKTGRWTS</sequence>
<evidence type="ECO:0000256" key="1">
    <source>
        <dbReference type="SAM" id="Phobius"/>
    </source>
</evidence>
<feature type="transmembrane region" description="Helical" evidence="1">
    <location>
        <begin position="33"/>
        <end position="54"/>
    </location>
</feature>
<dbReference type="Proteomes" id="UP000595254">
    <property type="component" value="Chromosome"/>
</dbReference>
<reference evidence="2 3" key="1">
    <citation type="submission" date="2021-01" db="EMBL/GenBank/DDBJ databases">
        <title>FDA dAtabase for Regulatory Grade micrObial Sequences (FDA-ARGOS): Supporting development and validation of Infectious Disease Dx tests.</title>
        <authorList>
            <person name="Nelson B."/>
            <person name="Plummer A."/>
            <person name="Tallon L."/>
            <person name="Sadzewicz L."/>
            <person name="Zhao X."/>
            <person name="Boylan J."/>
            <person name="Ott S."/>
            <person name="Bowen H."/>
            <person name="Vavikolanu K."/>
            <person name="Mehta A."/>
            <person name="Aluvathingal J."/>
            <person name="Nadendla S."/>
            <person name="Myers T."/>
            <person name="Yan Y."/>
            <person name="Sichtig H."/>
        </authorList>
    </citation>
    <scope>NUCLEOTIDE SEQUENCE [LARGE SCALE GENOMIC DNA]</scope>
    <source>
        <strain evidence="2 3">FDAARGOS_1161</strain>
    </source>
</reference>
<keyword evidence="1" id="KW-1133">Transmembrane helix</keyword>
<keyword evidence="1" id="KW-0812">Transmembrane</keyword>
<feature type="transmembrane region" description="Helical" evidence="1">
    <location>
        <begin position="6"/>
        <end position="26"/>
    </location>
</feature>
<keyword evidence="1" id="KW-0472">Membrane</keyword>
<evidence type="ECO:0000313" key="2">
    <source>
        <dbReference type="EMBL" id="QQT00275.1"/>
    </source>
</evidence>